<dbReference type="Pfam" id="PF13439">
    <property type="entry name" value="Glyco_transf_4"/>
    <property type="match status" value="1"/>
</dbReference>
<dbReference type="Proteomes" id="UP001316189">
    <property type="component" value="Chromosome"/>
</dbReference>
<proteinExistence type="predicted"/>
<dbReference type="CDD" id="cd03809">
    <property type="entry name" value="GT4_MtfB-like"/>
    <property type="match status" value="1"/>
</dbReference>
<dbReference type="PANTHER" id="PTHR46401:SF2">
    <property type="entry name" value="GLYCOSYLTRANSFERASE WBBK-RELATED"/>
    <property type="match status" value="1"/>
</dbReference>
<dbReference type="PANTHER" id="PTHR46401">
    <property type="entry name" value="GLYCOSYLTRANSFERASE WBBK-RELATED"/>
    <property type="match status" value="1"/>
</dbReference>
<keyword evidence="2" id="KW-0808">Transferase</keyword>
<feature type="domain" description="Glycosyltransferase subfamily 4-like N-terminal" evidence="3">
    <location>
        <begin position="35"/>
        <end position="200"/>
    </location>
</feature>
<dbReference type="RefSeq" id="WP_227569430.1">
    <property type="nucleotide sequence ID" value="NZ_CP101988.1"/>
</dbReference>
<evidence type="ECO:0000259" key="3">
    <source>
        <dbReference type="Pfam" id="PF13439"/>
    </source>
</evidence>
<organism evidence="4 5">
    <name type="scientific">Cellulomonas chengniuliangii</name>
    <dbReference type="NCBI Taxonomy" id="2968084"/>
    <lineage>
        <taxon>Bacteria</taxon>
        <taxon>Bacillati</taxon>
        <taxon>Actinomycetota</taxon>
        <taxon>Actinomycetes</taxon>
        <taxon>Micrococcales</taxon>
        <taxon>Cellulomonadaceae</taxon>
        <taxon>Cellulomonas</taxon>
    </lineage>
</organism>
<dbReference type="Pfam" id="PF13692">
    <property type="entry name" value="Glyco_trans_1_4"/>
    <property type="match status" value="1"/>
</dbReference>
<name>A0ABY5KVM0_9CELL</name>
<dbReference type="SUPFAM" id="SSF53756">
    <property type="entry name" value="UDP-Glycosyltransferase/glycogen phosphorylase"/>
    <property type="match status" value="1"/>
</dbReference>
<dbReference type="EMBL" id="CP101988">
    <property type="protein sequence ID" value="UUI74510.1"/>
    <property type="molecule type" value="Genomic_DNA"/>
</dbReference>
<sequence length="379" mass="41024">MQPSSTSLASSHAVGETPARLEVALAMLTLVPGAMGGTETYARELVRHLGRSTKVKATGFVSQAGAGFCDSIDEHVIHAVTGGPGAVDRIRTLAQAAAHRRSILDQMEEHHVIHAPFTVPAPRPRARTPFVQTLHDVQHLELPHLFSRAERLYRTRTYEGAARTADAVVTISDFARRQIIEHIGLEPVRVFVAPLGVDADAYTPHVGPREPFVFYPARGWPHKNHARLIEAVALMRERDPRLRLVLTGGALDSLGATPDWVDVRGLVPLVELRELYRSASALVFPSLYEGFGLPPLEAMASGCPVAVSTAGSLPEICGDAAVLFDPEDPAAIAAAGWEAIDRCAELQPLGLARVRQYTWEACAQAHEAAYQFAACESRP</sequence>
<accession>A0ABY5KVM0</accession>
<evidence type="ECO:0000256" key="2">
    <source>
        <dbReference type="ARBA" id="ARBA00022679"/>
    </source>
</evidence>
<reference evidence="4 5" key="1">
    <citation type="submission" date="2022-07" db="EMBL/GenBank/DDBJ databases">
        <title>Novel species in genus cellulomonas.</title>
        <authorList>
            <person name="Ye L."/>
        </authorList>
    </citation>
    <scope>NUCLEOTIDE SEQUENCE [LARGE SCALE GENOMIC DNA]</scope>
    <source>
        <strain evidence="5">zg-Y338</strain>
    </source>
</reference>
<keyword evidence="1" id="KW-0328">Glycosyltransferase</keyword>
<dbReference type="Gene3D" id="3.40.50.2000">
    <property type="entry name" value="Glycogen Phosphorylase B"/>
    <property type="match status" value="2"/>
</dbReference>
<protein>
    <submittedName>
        <fullName evidence="4">Glycosyltransferase family 4 protein</fullName>
    </submittedName>
</protein>
<evidence type="ECO:0000313" key="4">
    <source>
        <dbReference type="EMBL" id="UUI74510.1"/>
    </source>
</evidence>
<evidence type="ECO:0000256" key="1">
    <source>
        <dbReference type="ARBA" id="ARBA00022676"/>
    </source>
</evidence>
<evidence type="ECO:0000313" key="5">
    <source>
        <dbReference type="Proteomes" id="UP001316189"/>
    </source>
</evidence>
<dbReference type="InterPro" id="IPR028098">
    <property type="entry name" value="Glyco_trans_4-like_N"/>
</dbReference>
<gene>
    <name evidence="4" type="ORF">NP064_11980</name>
</gene>
<keyword evidence="5" id="KW-1185">Reference proteome</keyword>